<evidence type="ECO:0000313" key="1">
    <source>
        <dbReference type="EMBL" id="TSL82577.1"/>
    </source>
</evidence>
<comment type="caution">
    <text evidence="1">The sequence shown here is derived from an EMBL/GenBank/DDBJ whole genome shotgun (WGS) entry which is preliminary data.</text>
</comment>
<dbReference type="AlphaFoldDB" id="A0A556U1J1"/>
<name>A0A556U1J1_BAGYA</name>
<reference evidence="1 2" key="1">
    <citation type="journal article" date="2019" name="Genome Biol. Evol.">
        <title>Whole-Genome Sequencing of the Giant Devil Catfish, Bagarius yarrelli.</title>
        <authorList>
            <person name="Jiang W."/>
            <person name="Lv Y."/>
            <person name="Cheng L."/>
            <person name="Yang K."/>
            <person name="Chao B."/>
            <person name="Wang X."/>
            <person name="Li Y."/>
            <person name="Pan X."/>
            <person name="You X."/>
            <person name="Zhang Y."/>
            <person name="Yang J."/>
            <person name="Li J."/>
            <person name="Zhang X."/>
            <person name="Liu S."/>
            <person name="Sun C."/>
            <person name="Yang J."/>
            <person name="Shi Q."/>
        </authorList>
    </citation>
    <scope>NUCLEOTIDE SEQUENCE [LARGE SCALE GENOMIC DNA]</scope>
    <source>
        <strain evidence="1">JWS20170419001</strain>
        <tissue evidence="1">Muscle</tissue>
    </source>
</reference>
<sequence>MPSYTYRHGRIANETLKPRTDYDMLSGTPSTALTVLWASYTFIRGAAFGLRYRLVDCNQFAQMLSGIDTVDVSCQDRWLKVQFAESSLGEFGGLRLSHASA</sequence>
<protein>
    <submittedName>
        <fullName evidence="1">Uncharacterized protein</fullName>
    </submittedName>
</protein>
<gene>
    <name evidence="1" type="ORF">Baya_6676</name>
</gene>
<dbReference type="Proteomes" id="UP000319801">
    <property type="component" value="Unassembled WGS sequence"/>
</dbReference>
<proteinExistence type="predicted"/>
<dbReference type="EMBL" id="VCAZ01000037">
    <property type="protein sequence ID" value="TSL82577.1"/>
    <property type="molecule type" value="Genomic_DNA"/>
</dbReference>
<keyword evidence="2" id="KW-1185">Reference proteome</keyword>
<organism evidence="1 2">
    <name type="scientific">Bagarius yarrelli</name>
    <name type="common">Goonch</name>
    <name type="synonym">Bagrus yarrelli</name>
    <dbReference type="NCBI Taxonomy" id="175774"/>
    <lineage>
        <taxon>Eukaryota</taxon>
        <taxon>Metazoa</taxon>
        <taxon>Chordata</taxon>
        <taxon>Craniata</taxon>
        <taxon>Vertebrata</taxon>
        <taxon>Euteleostomi</taxon>
        <taxon>Actinopterygii</taxon>
        <taxon>Neopterygii</taxon>
        <taxon>Teleostei</taxon>
        <taxon>Ostariophysi</taxon>
        <taxon>Siluriformes</taxon>
        <taxon>Sisoridae</taxon>
        <taxon>Sisorinae</taxon>
        <taxon>Bagarius</taxon>
    </lineage>
</organism>
<evidence type="ECO:0000313" key="2">
    <source>
        <dbReference type="Proteomes" id="UP000319801"/>
    </source>
</evidence>
<accession>A0A556U1J1</accession>